<proteinExistence type="predicted"/>
<evidence type="ECO:0000313" key="2">
    <source>
        <dbReference type="Proteomes" id="UP000008021"/>
    </source>
</evidence>
<dbReference type="AlphaFoldDB" id="A0A0E0E5L0"/>
<dbReference type="Gramene" id="OMERI06G25580.2">
    <property type="protein sequence ID" value="OMERI06G25580.2"/>
    <property type="gene ID" value="OMERI06G25580"/>
</dbReference>
<reference evidence="1" key="1">
    <citation type="submission" date="2015-04" db="UniProtKB">
        <authorList>
            <consortium name="EnsemblPlants"/>
        </authorList>
    </citation>
    <scope>IDENTIFICATION</scope>
</reference>
<evidence type="ECO:0000313" key="1">
    <source>
        <dbReference type="EnsemblPlants" id="OMERI06G25580.2"/>
    </source>
</evidence>
<sequence>MADIKNRADFMDVELLTMKRRSICFVSPPLKSSTSDFTLNTPKGVYINLPKKFSALRHDWYPKKQIKLRWIFNKNHPAGSAPYSVTRHRAEAWWLVPQKSFRNRTGGTSG</sequence>
<keyword evidence="2" id="KW-1185">Reference proteome</keyword>
<organism evidence="1">
    <name type="scientific">Oryza meridionalis</name>
    <dbReference type="NCBI Taxonomy" id="40149"/>
    <lineage>
        <taxon>Eukaryota</taxon>
        <taxon>Viridiplantae</taxon>
        <taxon>Streptophyta</taxon>
        <taxon>Embryophyta</taxon>
        <taxon>Tracheophyta</taxon>
        <taxon>Spermatophyta</taxon>
        <taxon>Magnoliopsida</taxon>
        <taxon>Liliopsida</taxon>
        <taxon>Poales</taxon>
        <taxon>Poaceae</taxon>
        <taxon>BOP clade</taxon>
        <taxon>Oryzoideae</taxon>
        <taxon>Oryzeae</taxon>
        <taxon>Oryzinae</taxon>
        <taxon>Oryza</taxon>
    </lineage>
</organism>
<dbReference type="Proteomes" id="UP000008021">
    <property type="component" value="Chromosome 6"/>
</dbReference>
<protein>
    <submittedName>
        <fullName evidence="1">Uncharacterized protein</fullName>
    </submittedName>
</protein>
<accession>A0A0E0E5L0</accession>
<name>A0A0E0E5L0_9ORYZ</name>
<dbReference type="EnsemblPlants" id="OMERI06G25580.2">
    <property type="protein sequence ID" value="OMERI06G25580.2"/>
    <property type="gene ID" value="OMERI06G25580"/>
</dbReference>
<reference evidence="1" key="2">
    <citation type="submission" date="2018-05" db="EMBL/GenBank/DDBJ databases">
        <title>OmerRS3 (Oryza meridionalis Reference Sequence Version 3).</title>
        <authorList>
            <person name="Zhang J."/>
            <person name="Kudrna D."/>
            <person name="Lee S."/>
            <person name="Talag J."/>
            <person name="Welchert J."/>
            <person name="Wing R.A."/>
        </authorList>
    </citation>
    <scope>NUCLEOTIDE SEQUENCE [LARGE SCALE GENOMIC DNA]</scope>
    <source>
        <strain evidence="1">cv. OR44</strain>
    </source>
</reference>